<organism evidence="1 2">
    <name type="scientific">Gigaspora rosea</name>
    <dbReference type="NCBI Taxonomy" id="44941"/>
    <lineage>
        <taxon>Eukaryota</taxon>
        <taxon>Fungi</taxon>
        <taxon>Fungi incertae sedis</taxon>
        <taxon>Mucoromycota</taxon>
        <taxon>Glomeromycotina</taxon>
        <taxon>Glomeromycetes</taxon>
        <taxon>Diversisporales</taxon>
        <taxon>Gigasporaceae</taxon>
        <taxon>Gigaspora</taxon>
    </lineage>
</organism>
<protein>
    <submittedName>
        <fullName evidence="1">Uncharacterized protein</fullName>
    </submittedName>
</protein>
<accession>A0A397UNG7</accession>
<reference evidence="1 2" key="1">
    <citation type="submission" date="2018-06" db="EMBL/GenBank/DDBJ databases">
        <title>Comparative genomics reveals the genomic features of Rhizophagus irregularis, R. cerebriforme, R. diaphanum and Gigaspora rosea, and their symbiotic lifestyle signature.</title>
        <authorList>
            <person name="Morin E."/>
            <person name="San Clemente H."/>
            <person name="Chen E.C.H."/>
            <person name="De La Providencia I."/>
            <person name="Hainaut M."/>
            <person name="Kuo A."/>
            <person name="Kohler A."/>
            <person name="Murat C."/>
            <person name="Tang N."/>
            <person name="Roy S."/>
            <person name="Loubradou J."/>
            <person name="Henrissat B."/>
            <person name="Grigoriev I.V."/>
            <person name="Corradi N."/>
            <person name="Roux C."/>
            <person name="Martin F.M."/>
        </authorList>
    </citation>
    <scope>NUCLEOTIDE SEQUENCE [LARGE SCALE GENOMIC DNA]</scope>
    <source>
        <strain evidence="1 2">DAOM 194757</strain>
    </source>
</reference>
<sequence length="78" mass="8659">MFNITGDSTQPDDELSIIALSSFSQYSAFSNTAENDYMVLQHSIDNGVSKDIEMLSEQTIDNAIDDQGQIRDKVVIDL</sequence>
<gene>
    <name evidence="1" type="ORF">C2G38_2105411</name>
</gene>
<dbReference type="EMBL" id="QKWP01001219">
    <property type="protein sequence ID" value="RIB10707.1"/>
    <property type="molecule type" value="Genomic_DNA"/>
</dbReference>
<proteinExistence type="predicted"/>
<keyword evidence="2" id="KW-1185">Reference proteome</keyword>
<name>A0A397UNG7_9GLOM</name>
<evidence type="ECO:0000313" key="2">
    <source>
        <dbReference type="Proteomes" id="UP000266673"/>
    </source>
</evidence>
<dbReference type="Proteomes" id="UP000266673">
    <property type="component" value="Unassembled WGS sequence"/>
</dbReference>
<comment type="caution">
    <text evidence="1">The sequence shown here is derived from an EMBL/GenBank/DDBJ whole genome shotgun (WGS) entry which is preliminary data.</text>
</comment>
<evidence type="ECO:0000313" key="1">
    <source>
        <dbReference type="EMBL" id="RIB10707.1"/>
    </source>
</evidence>
<dbReference type="AlphaFoldDB" id="A0A397UNG7"/>